<dbReference type="InterPro" id="IPR019317">
    <property type="entry name" value="BRI3"/>
</dbReference>
<name>A0AAD7U8A6_9STRA</name>
<sequence length="130" mass="12831">MSSAELADGTKFYTSSGTAVGGEPGATAANPVVVAAAAAGGGIQGEVVAVVQQPPSDAAVAYNHQQQPVTNTVVMVGVPAVAPTVIQEKYFGCLSCLICWVFFPLGLGACCCPCDTRTVVVGGGATIVAA</sequence>
<organism evidence="1 2">
    <name type="scientific">Chrysophaeum taylorii</name>
    <dbReference type="NCBI Taxonomy" id="2483200"/>
    <lineage>
        <taxon>Eukaryota</taxon>
        <taxon>Sar</taxon>
        <taxon>Stramenopiles</taxon>
        <taxon>Ochrophyta</taxon>
        <taxon>Pelagophyceae</taxon>
        <taxon>Pelagomonadales</taxon>
        <taxon>Pelagomonadaceae</taxon>
        <taxon>Chrysophaeum</taxon>
    </lineage>
</organism>
<dbReference type="Pfam" id="PF10164">
    <property type="entry name" value="BRI3"/>
    <property type="match status" value="1"/>
</dbReference>
<gene>
    <name evidence="1" type="ORF">CTAYLR_002844</name>
</gene>
<accession>A0AAD7U8A6</accession>
<evidence type="ECO:0000313" key="2">
    <source>
        <dbReference type="Proteomes" id="UP001230188"/>
    </source>
</evidence>
<protein>
    <submittedName>
        <fullName evidence="1">Uncharacterized protein</fullName>
    </submittedName>
</protein>
<dbReference type="Proteomes" id="UP001230188">
    <property type="component" value="Unassembled WGS sequence"/>
</dbReference>
<dbReference type="EMBL" id="JAQMWT010000533">
    <property type="protein sequence ID" value="KAJ8599958.1"/>
    <property type="molecule type" value="Genomic_DNA"/>
</dbReference>
<reference evidence="1" key="1">
    <citation type="submission" date="2023-01" db="EMBL/GenBank/DDBJ databases">
        <title>Metagenome sequencing of chrysophaentin producing Chrysophaeum taylorii.</title>
        <authorList>
            <person name="Davison J."/>
            <person name="Bewley C."/>
        </authorList>
    </citation>
    <scope>NUCLEOTIDE SEQUENCE</scope>
    <source>
        <strain evidence="1">NIES-1699</strain>
    </source>
</reference>
<comment type="caution">
    <text evidence="1">The sequence shown here is derived from an EMBL/GenBank/DDBJ whole genome shotgun (WGS) entry which is preliminary data.</text>
</comment>
<dbReference type="AlphaFoldDB" id="A0AAD7U8A6"/>
<proteinExistence type="predicted"/>
<evidence type="ECO:0000313" key="1">
    <source>
        <dbReference type="EMBL" id="KAJ8599958.1"/>
    </source>
</evidence>
<keyword evidence="2" id="KW-1185">Reference proteome</keyword>